<accession>E1EWX1</accession>
<dbReference type="OrthoDB" id="10254503at2759"/>
<dbReference type="AlphaFoldDB" id="E1EWX1"/>
<organism evidence="1 2">
    <name type="scientific">Giardia intestinalis (strain P15)</name>
    <name type="common">Giardia lamblia</name>
    <dbReference type="NCBI Taxonomy" id="658858"/>
    <lineage>
        <taxon>Eukaryota</taxon>
        <taxon>Metamonada</taxon>
        <taxon>Diplomonadida</taxon>
        <taxon>Hexamitidae</taxon>
        <taxon>Giardiinae</taxon>
        <taxon>Giardia</taxon>
    </lineage>
</organism>
<gene>
    <name evidence="1" type="ORF">GLP15_4295</name>
</gene>
<name>E1EWX1_GIAIA</name>
<dbReference type="EMBL" id="ACVC01000034">
    <property type="protein sequence ID" value="EFO65322.1"/>
    <property type="molecule type" value="Genomic_DNA"/>
</dbReference>
<dbReference type="VEuPathDB" id="GiardiaDB:GLP15_4295"/>
<evidence type="ECO:0000313" key="1">
    <source>
        <dbReference type="EMBL" id="EFO65322.1"/>
    </source>
</evidence>
<reference evidence="1 2" key="1">
    <citation type="journal article" date="2010" name="BMC Genomics">
        <title>Genome analysis and comparative genomics of a Giardia intestinalis assemblage E isolate.</title>
        <authorList>
            <person name="Jerlstrom-Hultqvist J."/>
            <person name="Franzen O."/>
            <person name="Ankarklev J."/>
            <person name="Xu F."/>
            <person name="Nohynkova E."/>
            <person name="Andersson J.O."/>
            <person name="Svard S.G."/>
            <person name="Andersson B."/>
        </authorList>
    </citation>
    <scope>NUCLEOTIDE SEQUENCE [LARGE SCALE GENOMIC DNA]</scope>
    <source>
        <strain evidence="1 2">P15</strain>
    </source>
</reference>
<feature type="non-terminal residue" evidence="1">
    <location>
        <position position="1"/>
    </location>
</feature>
<evidence type="ECO:0000313" key="2">
    <source>
        <dbReference type="Proteomes" id="UP000008974"/>
    </source>
</evidence>
<comment type="caution">
    <text evidence="1">The sequence shown here is derived from an EMBL/GenBank/DDBJ whole genome shotgun (WGS) entry which is preliminary data.</text>
</comment>
<dbReference type="Proteomes" id="UP000008974">
    <property type="component" value="Unassembled WGS sequence"/>
</dbReference>
<protein>
    <submittedName>
        <fullName evidence="1">Uncharacterized protein</fullName>
    </submittedName>
</protein>
<sequence length="190" mass="21771">ANIFVRSRWDVFMTPNSEDCIMLPQRLCAKSICDVQTNKKVYMTDYLYSKRLGKTKLFKTLDCTAHERLGQRFQLMQIESAREALCKAKIHDANEVVVCENSLFILSALMIHPALICLLEADDRRNVQTIYGLASDSSIYTNPKKLEAEVRNIFKRYEAEQENLPTGSSQALAYDAIKAYFLDLLILYAL</sequence>
<proteinExistence type="predicted"/>